<evidence type="ECO:0000313" key="1">
    <source>
        <dbReference type="EMBL" id="QJA98814.1"/>
    </source>
</evidence>
<dbReference type="EMBL" id="MT143610">
    <property type="protein sequence ID" value="QJA98814.1"/>
    <property type="molecule type" value="Genomic_DNA"/>
</dbReference>
<gene>
    <name evidence="1" type="ORF">MM171A01509_0005</name>
    <name evidence="2" type="ORF">MM171B00657_0012</name>
</gene>
<organism evidence="1">
    <name type="scientific">viral metagenome</name>
    <dbReference type="NCBI Taxonomy" id="1070528"/>
    <lineage>
        <taxon>unclassified sequences</taxon>
        <taxon>metagenomes</taxon>
        <taxon>organismal metagenomes</taxon>
    </lineage>
</organism>
<protein>
    <submittedName>
        <fullName evidence="1">Uncharacterized protein</fullName>
    </submittedName>
</protein>
<dbReference type="EMBL" id="MT143851">
    <property type="protein sequence ID" value="QJB03555.1"/>
    <property type="molecule type" value="Genomic_DNA"/>
</dbReference>
<accession>A0A6M3LYS3</accession>
<proteinExistence type="predicted"/>
<sequence>MELDDLKESKIYTIKVLHAVEFVKCLKAHDVELKDHNRIADIDNLYPAYELRLPDEKRPLIDCCKKSKSIEVLSIAAPSVGVWIKYLNDQIDKFEVVESEDPEFRVYINNKKLTFTASGFNSLERWKDKLLNVDIILEDMGVKAKRAFVNFQKDLMLKKEIVWIEELSVNELIGHMLMDEIYKLVKVNDDEAFITNPSSALICPKLNGRDVIEVKTNTIQSIVNRKQKGANIQLIRSVLNPFMVENTRKRRLNGKLTPIWKFYVDDEIDSSTSNPHQ</sequence>
<name>A0A6M3LYS3_9ZZZZ</name>
<dbReference type="AlphaFoldDB" id="A0A6M3LYS3"/>
<reference evidence="1" key="1">
    <citation type="submission" date="2020-03" db="EMBL/GenBank/DDBJ databases">
        <title>The deep terrestrial virosphere.</title>
        <authorList>
            <person name="Holmfeldt K."/>
            <person name="Nilsson E."/>
            <person name="Simone D."/>
            <person name="Lopez-Fernandez M."/>
            <person name="Wu X."/>
            <person name="de Brujin I."/>
            <person name="Lundin D."/>
            <person name="Andersson A."/>
            <person name="Bertilsson S."/>
            <person name="Dopson M."/>
        </authorList>
    </citation>
    <scope>NUCLEOTIDE SEQUENCE</scope>
    <source>
        <strain evidence="1">MM171A01509</strain>
        <strain evidence="2">MM171B00657</strain>
    </source>
</reference>
<evidence type="ECO:0000313" key="2">
    <source>
        <dbReference type="EMBL" id="QJB03555.1"/>
    </source>
</evidence>